<gene>
    <name evidence="2" type="ORF">AWC08_30350</name>
</gene>
<dbReference type="Proteomes" id="UP000193928">
    <property type="component" value="Unassembled WGS sequence"/>
</dbReference>
<dbReference type="InterPro" id="IPR036890">
    <property type="entry name" value="HATPase_C_sf"/>
</dbReference>
<evidence type="ECO:0000313" key="2">
    <source>
        <dbReference type="EMBL" id="ORV80213.1"/>
    </source>
</evidence>
<evidence type="ECO:0000313" key="3">
    <source>
        <dbReference type="Proteomes" id="UP000193928"/>
    </source>
</evidence>
<protein>
    <submittedName>
        <fullName evidence="2">Uncharacterized protein</fullName>
    </submittedName>
</protein>
<dbReference type="Gene3D" id="3.30.565.10">
    <property type="entry name" value="Histidine kinase-like ATPase, C-terminal domain"/>
    <property type="match status" value="1"/>
</dbReference>
<reference evidence="2 3" key="1">
    <citation type="submission" date="2016-01" db="EMBL/GenBank/DDBJ databases">
        <title>The new phylogeny of the genus Mycobacterium.</title>
        <authorList>
            <person name="Tarcisio F."/>
            <person name="Conor M."/>
            <person name="Antonella G."/>
            <person name="Elisabetta G."/>
            <person name="Giulia F.S."/>
            <person name="Sara T."/>
            <person name="Anna F."/>
            <person name="Clotilde B."/>
            <person name="Roberto B."/>
            <person name="Veronica D.S."/>
            <person name="Fabio R."/>
            <person name="Monica P."/>
            <person name="Olivier J."/>
            <person name="Enrico T."/>
            <person name="Nicola S."/>
        </authorList>
    </citation>
    <scope>NUCLEOTIDE SEQUENCE [LARGE SCALE GENOMIC DNA]</scope>
    <source>
        <strain evidence="2 3">DSM 44160</strain>
    </source>
</reference>
<dbReference type="EMBL" id="LQOY01000142">
    <property type="protein sequence ID" value="ORV80213.1"/>
    <property type="molecule type" value="Genomic_DNA"/>
</dbReference>
<comment type="caution">
    <text evidence="2">The sequence shown here is derived from an EMBL/GenBank/DDBJ whole genome shotgun (WGS) entry which is preliminary data.</text>
</comment>
<evidence type="ECO:0000256" key="1">
    <source>
        <dbReference type="SAM" id="MobiDB-lite"/>
    </source>
</evidence>
<feature type="region of interest" description="Disordered" evidence="1">
    <location>
        <begin position="364"/>
        <end position="416"/>
    </location>
</feature>
<proteinExistence type="predicted"/>
<accession>A0A1X1W1U8</accession>
<name>A0A1X1W1U8_MYCGO</name>
<keyword evidence="3" id="KW-1185">Reference proteome</keyword>
<dbReference type="SUPFAM" id="SSF55874">
    <property type="entry name" value="ATPase domain of HSP90 chaperone/DNA topoisomerase II/histidine kinase"/>
    <property type="match status" value="1"/>
</dbReference>
<organism evidence="2 3">
    <name type="scientific">Mycobacterium gordonae</name>
    <dbReference type="NCBI Taxonomy" id="1778"/>
    <lineage>
        <taxon>Bacteria</taxon>
        <taxon>Bacillati</taxon>
        <taxon>Actinomycetota</taxon>
        <taxon>Actinomycetes</taxon>
        <taxon>Mycobacteriales</taxon>
        <taxon>Mycobacteriaceae</taxon>
        <taxon>Mycobacterium</taxon>
    </lineage>
</organism>
<sequence>MDPMQMFREFVQNGIEAGATRVVVDGFAAGTRNFARITDNGSGMTGEQLIDRMSHLHCGTTAANYGVGARIASLPANPAGVEFACRTADGTETAVILHKERGQYGVRVWDSTDAEGFPIKIEQYLPDTSVLARLDGESSGTAVVLHGYGRHNTWDNSTSYQVHKFLSRRYFRLGERDVTVFVEHCGSHADRAQLRRVVPMAEYLNTHGEDCGDVEFAGVAAMSGVMRWWILPPPSDEQNRRSAREVLPGGVGLLVGNEVFDYSRHYLGDFGVIYPSVQSRVVLLIEVTGAEQDTARSGVILPGDSRKTIPWKTLGAYFAEHMPAEIDDLLSEVTVNPTVLDTELAKALDPEWFKNLSPVRVKRSGGVETGVGTEVGDALPKRDPKSSAECAGGSQPQKKPAPERSADGDQPATPTLKVVTPQVEFTDQEIEPYGIAWYQTQNKILIYEQFPPYVREVERWVQKLPGMQRSIIEAAVKSAFSVEYAATIIDANAQKKWQLAPEQVEELKTPAALYAKALGMQSLTSRIEQYIRDTAKRA</sequence>
<dbReference type="AlphaFoldDB" id="A0A1X1W1U8"/>